<feature type="non-terminal residue" evidence="1">
    <location>
        <position position="51"/>
    </location>
</feature>
<dbReference type="AlphaFoldDB" id="A0A4Y2VFS3"/>
<dbReference type="Proteomes" id="UP000499080">
    <property type="component" value="Unassembled WGS sequence"/>
</dbReference>
<sequence length="51" mass="5700">MRVVHCHKSKCATVIAKSADSRIIAAGVCTERIASRCRRVALHIQRYSSCR</sequence>
<proteinExistence type="predicted"/>
<name>A0A4Y2VFS3_ARAVE</name>
<reference evidence="1 2" key="1">
    <citation type="journal article" date="2019" name="Sci. Rep.">
        <title>Orb-weaving spider Araneus ventricosus genome elucidates the spidroin gene catalogue.</title>
        <authorList>
            <person name="Kono N."/>
            <person name="Nakamura H."/>
            <person name="Ohtoshi R."/>
            <person name="Moran D.A.P."/>
            <person name="Shinohara A."/>
            <person name="Yoshida Y."/>
            <person name="Fujiwara M."/>
            <person name="Mori M."/>
            <person name="Tomita M."/>
            <person name="Arakawa K."/>
        </authorList>
    </citation>
    <scope>NUCLEOTIDE SEQUENCE [LARGE SCALE GENOMIC DNA]</scope>
</reference>
<accession>A0A4Y2VFS3</accession>
<gene>
    <name evidence="1" type="ORF">AVEN_96124_1</name>
</gene>
<comment type="caution">
    <text evidence="1">The sequence shown here is derived from an EMBL/GenBank/DDBJ whole genome shotgun (WGS) entry which is preliminary data.</text>
</comment>
<dbReference type="EMBL" id="BGPR01047131">
    <property type="protein sequence ID" value="GBO24143.1"/>
    <property type="molecule type" value="Genomic_DNA"/>
</dbReference>
<keyword evidence="2" id="KW-1185">Reference proteome</keyword>
<evidence type="ECO:0000313" key="2">
    <source>
        <dbReference type="Proteomes" id="UP000499080"/>
    </source>
</evidence>
<protein>
    <submittedName>
        <fullName evidence="1">Uncharacterized protein</fullName>
    </submittedName>
</protein>
<organism evidence="1 2">
    <name type="scientific">Araneus ventricosus</name>
    <name type="common">Orbweaver spider</name>
    <name type="synonym">Epeira ventricosa</name>
    <dbReference type="NCBI Taxonomy" id="182803"/>
    <lineage>
        <taxon>Eukaryota</taxon>
        <taxon>Metazoa</taxon>
        <taxon>Ecdysozoa</taxon>
        <taxon>Arthropoda</taxon>
        <taxon>Chelicerata</taxon>
        <taxon>Arachnida</taxon>
        <taxon>Araneae</taxon>
        <taxon>Araneomorphae</taxon>
        <taxon>Entelegynae</taxon>
        <taxon>Araneoidea</taxon>
        <taxon>Araneidae</taxon>
        <taxon>Araneus</taxon>
    </lineage>
</organism>
<evidence type="ECO:0000313" key="1">
    <source>
        <dbReference type="EMBL" id="GBO24143.1"/>
    </source>
</evidence>